<dbReference type="AlphaFoldDB" id="B9RFN1"/>
<name>B9RFN1_RICCO</name>
<accession>B9RFN1</accession>
<protein>
    <submittedName>
        <fullName evidence="1">Uncharacterized protein</fullName>
    </submittedName>
</protein>
<dbReference type="Proteomes" id="UP000008311">
    <property type="component" value="Unassembled WGS sequence"/>
</dbReference>
<evidence type="ECO:0000313" key="1">
    <source>
        <dbReference type="EMBL" id="EEF50002.1"/>
    </source>
</evidence>
<organism evidence="1 2">
    <name type="scientific">Ricinus communis</name>
    <name type="common">Castor bean</name>
    <dbReference type="NCBI Taxonomy" id="3988"/>
    <lineage>
        <taxon>Eukaryota</taxon>
        <taxon>Viridiplantae</taxon>
        <taxon>Streptophyta</taxon>
        <taxon>Embryophyta</taxon>
        <taxon>Tracheophyta</taxon>
        <taxon>Spermatophyta</taxon>
        <taxon>Magnoliopsida</taxon>
        <taxon>eudicotyledons</taxon>
        <taxon>Gunneridae</taxon>
        <taxon>Pentapetalae</taxon>
        <taxon>rosids</taxon>
        <taxon>fabids</taxon>
        <taxon>Malpighiales</taxon>
        <taxon>Euphorbiaceae</taxon>
        <taxon>Acalyphoideae</taxon>
        <taxon>Acalypheae</taxon>
        <taxon>Ricinus</taxon>
    </lineage>
</organism>
<dbReference type="InParanoid" id="B9RFN1"/>
<gene>
    <name evidence="1" type="ORF">RCOM_1436060</name>
</gene>
<keyword evidence="2" id="KW-1185">Reference proteome</keyword>
<evidence type="ECO:0000313" key="2">
    <source>
        <dbReference type="Proteomes" id="UP000008311"/>
    </source>
</evidence>
<sequence length="71" mass="8095">MGYKACFLMVTCKNGVRIRVVIVNMEERTGNYKPKTGRDKSQSSFTSYTSKMATIRSMQKAQILAFCCQEK</sequence>
<reference evidence="2" key="1">
    <citation type="journal article" date="2010" name="Nat. Biotechnol.">
        <title>Draft genome sequence of the oilseed species Ricinus communis.</title>
        <authorList>
            <person name="Chan A.P."/>
            <person name="Crabtree J."/>
            <person name="Zhao Q."/>
            <person name="Lorenzi H."/>
            <person name="Orvis J."/>
            <person name="Puiu D."/>
            <person name="Melake-Berhan A."/>
            <person name="Jones K.M."/>
            <person name="Redman J."/>
            <person name="Chen G."/>
            <person name="Cahoon E.B."/>
            <person name="Gedil M."/>
            <person name="Stanke M."/>
            <person name="Haas B.J."/>
            <person name="Wortman J.R."/>
            <person name="Fraser-Liggett C.M."/>
            <person name="Ravel J."/>
            <person name="Rabinowicz P.D."/>
        </authorList>
    </citation>
    <scope>NUCLEOTIDE SEQUENCE [LARGE SCALE GENOMIC DNA]</scope>
    <source>
        <strain evidence="2">cv. Hale</strain>
    </source>
</reference>
<dbReference type="EMBL" id="EQ973777">
    <property type="protein sequence ID" value="EEF50002.1"/>
    <property type="molecule type" value="Genomic_DNA"/>
</dbReference>
<proteinExistence type="predicted"/>